<evidence type="ECO:0000313" key="2">
    <source>
        <dbReference type="EnsemblPlants" id="HORVU.MOREX.r3.5HG0515890.1.CDS1"/>
    </source>
</evidence>
<reference evidence="2" key="2">
    <citation type="submission" date="2020-10" db="EMBL/GenBank/DDBJ databases">
        <authorList>
            <person name="Scholz U."/>
            <person name="Mascher M."/>
            <person name="Fiebig A."/>
        </authorList>
    </citation>
    <scope>NUCLEOTIDE SEQUENCE [LARGE SCALE GENOMIC DNA]</scope>
    <source>
        <strain evidence="2">cv. Morex</strain>
    </source>
</reference>
<sequence length="136" mass="14574">MRLVSGPIPKPPIPMADTIPRRQGDPTRTPSAAAAAPSIQPRKKIPPFPLPSLSISPRKNPSQIAHGSCHCRGAAPPLPSPVLPECECVRAERSQVRHTYTSTRCSPALLAEKKEGRRLVLSLLSSLSRHAGFAPP</sequence>
<evidence type="ECO:0000313" key="3">
    <source>
        <dbReference type="Proteomes" id="UP000011116"/>
    </source>
</evidence>
<dbReference type="Gramene" id="HORVU.MOREX.r2.5HG0428610.1">
    <property type="protein sequence ID" value="HORVU.MOREX.r2.5HG0428610.1.CDS.1"/>
    <property type="gene ID" value="HORVU.MOREX.r2.5HG0428610"/>
</dbReference>
<reference evidence="2" key="3">
    <citation type="submission" date="2022-01" db="UniProtKB">
        <authorList>
            <consortium name="EnsemblPlants"/>
        </authorList>
    </citation>
    <scope>IDENTIFICATION</scope>
    <source>
        <strain evidence="2">subsp. vulgare</strain>
    </source>
</reference>
<protein>
    <submittedName>
        <fullName evidence="2">Uncharacterized protein</fullName>
    </submittedName>
</protein>
<proteinExistence type="predicted"/>
<keyword evidence="3" id="KW-1185">Reference proteome</keyword>
<accession>A0A8I7BFH5</accession>
<dbReference type="AlphaFoldDB" id="A0A8I7BFH5"/>
<dbReference type="Proteomes" id="UP000011116">
    <property type="component" value="Chromosome 5H"/>
</dbReference>
<feature type="region of interest" description="Disordered" evidence="1">
    <location>
        <begin position="1"/>
        <end position="66"/>
    </location>
</feature>
<name>A0A8I7BFH5_HORVV</name>
<reference evidence="3" key="1">
    <citation type="journal article" date="2012" name="Nature">
        <title>A physical, genetic and functional sequence assembly of the barley genome.</title>
        <authorList>
            <consortium name="The International Barley Genome Sequencing Consortium"/>
            <person name="Mayer K.F."/>
            <person name="Waugh R."/>
            <person name="Brown J.W."/>
            <person name="Schulman A."/>
            <person name="Langridge P."/>
            <person name="Platzer M."/>
            <person name="Fincher G.B."/>
            <person name="Muehlbauer G.J."/>
            <person name="Sato K."/>
            <person name="Close T.J."/>
            <person name="Wise R.P."/>
            <person name="Stein N."/>
        </authorList>
    </citation>
    <scope>NUCLEOTIDE SEQUENCE [LARGE SCALE GENOMIC DNA]</scope>
    <source>
        <strain evidence="3">cv. Morex</strain>
    </source>
</reference>
<dbReference type="EnsemblPlants" id="HORVU.MOREX.r3.5HG0515890.1">
    <property type="protein sequence ID" value="HORVU.MOREX.r3.5HG0515890.1.CDS1"/>
    <property type="gene ID" value="HORVU.MOREX.r3.5HG0515890"/>
</dbReference>
<organism evidence="2 3">
    <name type="scientific">Hordeum vulgare subsp. vulgare</name>
    <name type="common">Domesticated barley</name>
    <dbReference type="NCBI Taxonomy" id="112509"/>
    <lineage>
        <taxon>Eukaryota</taxon>
        <taxon>Viridiplantae</taxon>
        <taxon>Streptophyta</taxon>
        <taxon>Embryophyta</taxon>
        <taxon>Tracheophyta</taxon>
        <taxon>Spermatophyta</taxon>
        <taxon>Magnoliopsida</taxon>
        <taxon>Liliopsida</taxon>
        <taxon>Poales</taxon>
        <taxon>Poaceae</taxon>
        <taxon>BOP clade</taxon>
        <taxon>Pooideae</taxon>
        <taxon>Triticodae</taxon>
        <taxon>Triticeae</taxon>
        <taxon>Hordeinae</taxon>
        <taxon>Hordeum</taxon>
    </lineage>
</organism>
<dbReference type="Gramene" id="HORVU.MOREX.r3.5HG0515890.1">
    <property type="protein sequence ID" value="HORVU.MOREX.r3.5HG0515890.1.CDS1"/>
    <property type="gene ID" value="HORVU.MOREX.r3.5HG0515890"/>
</dbReference>
<evidence type="ECO:0000256" key="1">
    <source>
        <dbReference type="SAM" id="MobiDB-lite"/>
    </source>
</evidence>